<gene>
    <name evidence="7" type="ORF">SteCoe_21019</name>
</gene>
<reference evidence="7 8" key="1">
    <citation type="submission" date="2016-11" db="EMBL/GenBank/DDBJ databases">
        <title>The macronuclear genome of Stentor coeruleus: a giant cell with tiny introns.</title>
        <authorList>
            <person name="Slabodnick M."/>
            <person name="Ruby J.G."/>
            <person name="Reiff S.B."/>
            <person name="Swart E.C."/>
            <person name="Gosai S."/>
            <person name="Prabakaran S."/>
            <person name="Witkowska E."/>
            <person name="Larue G.E."/>
            <person name="Fisher S."/>
            <person name="Freeman R.M."/>
            <person name="Gunawardena J."/>
            <person name="Chu W."/>
            <person name="Stover N.A."/>
            <person name="Gregory B.D."/>
            <person name="Nowacki M."/>
            <person name="Derisi J."/>
            <person name="Roy S.W."/>
            <person name="Marshall W.F."/>
            <person name="Sood P."/>
        </authorList>
    </citation>
    <scope>NUCLEOTIDE SEQUENCE [LARGE SCALE GENOMIC DNA]</scope>
    <source>
        <strain evidence="7">WM001</strain>
    </source>
</reference>
<dbReference type="AlphaFoldDB" id="A0A1R2BQP2"/>
<evidence type="ECO:0000256" key="2">
    <source>
        <dbReference type="ARBA" id="ARBA00020987"/>
    </source>
</evidence>
<dbReference type="GO" id="GO:0051726">
    <property type="term" value="P:regulation of cell cycle"/>
    <property type="evidence" value="ECO:0007669"/>
    <property type="project" value="InterPro"/>
</dbReference>
<evidence type="ECO:0000256" key="3">
    <source>
        <dbReference type="ARBA" id="ARBA00022853"/>
    </source>
</evidence>
<comment type="caution">
    <text evidence="7">The sequence shown here is derived from an EMBL/GenBank/DDBJ whole genome shotgun (WGS) entry which is preliminary data.</text>
</comment>
<proteinExistence type="predicted"/>
<evidence type="ECO:0000313" key="8">
    <source>
        <dbReference type="Proteomes" id="UP000187209"/>
    </source>
</evidence>
<keyword evidence="3" id="KW-0156">Chromatin regulator</keyword>
<name>A0A1R2BQP2_9CILI</name>
<organism evidence="7 8">
    <name type="scientific">Stentor coeruleus</name>
    <dbReference type="NCBI Taxonomy" id="5963"/>
    <lineage>
        <taxon>Eukaryota</taxon>
        <taxon>Sar</taxon>
        <taxon>Alveolata</taxon>
        <taxon>Ciliophora</taxon>
        <taxon>Postciliodesmatophora</taxon>
        <taxon>Heterotrichea</taxon>
        <taxon>Heterotrichida</taxon>
        <taxon>Stentoridae</taxon>
        <taxon>Stentor</taxon>
    </lineage>
</organism>
<feature type="domain" description="DOT1" evidence="6">
    <location>
        <begin position="56"/>
        <end position="206"/>
    </location>
</feature>
<dbReference type="Pfam" id="PF08123">
    <property type="entry name" value="DOT1"/>
    <property type="match status" value="1"/>
</dbReference>
<comment type="catalytic activity">
    <reaction evidence="5">
        <text>L-lysyl(79)-[histone H3] + 3 S-adenosyl-L-methionine = N(6),N(6),N(6)-trimethyl-L-lysyl(79)-[histone H3] + 3 S-adenosyl-L-homocysteine + 3 H(+)</text>
        <dbReference type="Rhea" id="RHEA:60328"/>
        <dbReference type="Rhea" id="RHEA-COMP:15549"/>
        <dbReference type="Rhea" id="RHEA-COMP:15552"/>
        <dbReference type="ChEBI" id="CHEBI:15378"/>
        <dbReference type="ChEBI" id="CHEBI:29969"/>
        <dbReference type="ChEBI" id="CHEBI:57856"/>
        <dbReference type="ChEBI" id="CHEBI:59789"/>
        <dbReference type="ChEBI" id="CHEBI:61961"/>
        <dbReference type="EC" id="2.1.1.360"/>
    </reaction>
</comment>
<dbReference type="EMBL" id="MPUH01000491">
    <property type="protein sequence ID" value="OMJ79036.1"/>
    <property type="molecule type" value="Genomic_DNA"/>
</dbReference>
<keyword evidence="8" id="KW-1185">Reference proteome</keyword>
<evidence type="ECO:0000259" key="6">
    <source>
        <dbReference type="Pfam" id="PF08123"/>
    </source>
</evidence>
<sequence>MDFHHFTSTPPEIPTERLLQLHRKTELFRQITENYSVHSSKEISKKERSELSLTKTSYTYGEVDFLSLGETIEIIKAHYGTIAEGGIFYDLGSGSGKGVISGALIHNFSKCIGIEILKGLYEVSENMKISYEQHRLDIVAKQQDLFISLPDIEFVNDDIFRQDWSDASFIFVNSTCFDMRMMEEIANKQVRPGTWAVTLTKHLPNEKWKIIQSFRKSMSWGDATVYIHLAVE</sequence>
<protein>
    <recommendedName>
        <fullName evidence="2">Histone-lysine N-methyltransferase, H3 lysine-79 specific</fullName>
        <ecNumber evidence="1">2.1.1.360</ecNumber>
    </recommendedName>
    <alternativeName>
        <fullName evidence="4">Histone H3-K79 methyltransferase</fullName>
    </alternativeName>
</protein>
<dbReference type="InterPro" id="IPR029063">
    <property type="entry name" value="SAM-dependent_MTases_sf"/>
</dbReference>
<evidence type="ECO:0000256" key="1">
    <source>
        <dbReference type="ARBA" id="ARBA00012190"/>
    </source>
</evidence>
<dbReference type="OrthoDB" id="311050at2759"/>
<dbReference type="EC" id="2.1.1.360" evidence="1"/>
<dbReference type="PANTHER" id="PTHR21451:SF19">
    <property type="entry name" value="ACTIVATED IN BLOCKED UNFOLDED PROTEIN RESPONSE"/>
    <property type="match status" value="1"/>
</dbReference>
<dbReference type="InterPro" id="IPR025789">
    <property type="entry name" value="DOT1_dom"/>
</dbReference>
<evidence type="ECO:0000313" key="7">
    <source>
        <dbReference type="EMBL" id="OMJ79036.1"/>
    </source>
</evidence>
<dbReference type="GO" id="GO:0140956">
    <property type="term" value="F:histone H3K79 trimethyltransferase activity"/>
    <property type="evidence" value="ECO:0007669"/>
    <property type="project" value="UniProtKB-EC"/>
</dbReference>
<evidence type="ECO:0000256" key="5">
    <source>
        <dbReference type="ARBA" id="ARBA00047770"/>
    </source>
</evidence>
<dbReference type="InterPro" id="IPR030445">
    <property type="entry name" value="H3-K79_meTrfase"/>
</dbReference>
<dbReference type="PANTHER" id="PTHR21451">
    <property type="entry name" value="HISTONE H3 METHYLTRANSFERASE"/>
    <property type="match status" value="1"/>
</dbReference>
<accession>A0A1R2BQP2</accession>
<dbReference type="SUPFAM" id="SSF53335">
    <property type="entry name" value="S-adenosyl-L-methionine-dependent methyltransferases"/>
    <property type="match status" value="1"/>
</dbReference>
<dbReference type="Gene3D" id="3.40.50.150">
    <property type="entry name" value="Vaccinia Virus protein VP39"/>
    <property type="match status" value="1"/>
</dbReference>
<dbReference type="Proteomes" id="UP000187209">
    <property type="component" value="Unassembled WGS sequence"/>
</dbReference>
<evidence type="ECO:0000256" key="4">
    <source>
        <dbReference type="ARBA" id="ARBA00029821"/>
    </source>
</evidence>